<dbReference type="Gene3D" id="3.10.100.10">
    <property type="entry name" value="Mannose-Binding Protein A, subunit A"/>
    <property type="match status" value="1"/>
</dbReference>
<dbReference type="GeneID" id="108710637"/>
<evidence type="ECO:0000259" key="3">
    <source>
        <dbReference type="PROSITE" id="PS50041"/>
    </source>
</evidence>
<dbReference type="PANTHER" id="PTHR22803">
    <property type="entry name" value="MANNOSE, PHOSPHOLIPASE, LECTIN RECEPTOR RELATED"/>
    <property type="match status" value="1"/>
</dbReference>
<dbReference type="InterPro" id="IPR050111">
    <property type="entry name" value="C-type_lectin/snaclec_domain"/>
</dbReference>
<organism evidence="4 5">
    <name type="scientific">Xenopus laevis</name>
    <name type="common">African clawed frog</name>
    <dbReference type="NCBI Taxonomy" id="8355"/>
    <lineage>
        <taxon>Eukaryota</taxon>
        <taxon>Metazoa</taxon>
        <taxon>Chordata</taxon>
        <taxon>Craniata</taxon>
        <taxon>Vertebrata</taxon>
        <taxon>Euteleostomi</taxon>
        <taxon>Amphibia</taxon>
        <taxon>Batrachia</taxon>
        <taxon>Anura</taxon>
        <taxon>Pipoidea</taxon>
        <taxon>Pipidae</taxon>
        <taxon>Xenopodinae</taxon>
        <taxon>Xenopus</taxon>
        <taxon>Xenopus</taxon>
    </lineage>
</organism>
<dbReference type="GO" id="GO:0009897">
    <property type="term" value="C:external side of plasma membrane"/>
    <property type="evidence" value="ECO:0000318"/>
    <property type="project" value="GO_Central"/>
</dbReference>
<dbReference type="InterPro" id="IPR016187">
    <property type="entry name" value="CTDL_fold"/>
</dbReference>
<keyword evidence="2" id="KW-0472">Membrane</keyword>
<feature type="domain" description="C-type lectin" evidence="3">
    <location>
        <begin position="96"/>
        <end position="199"/>
    </location>
</feature>
<dbReference type="CDD" id="cd03590">
    <property type="entry name" value="CLECT_DC-SIGN_like"/>
    <property type="match status" value="1"/>
</dbReference>
<keyword evidence="2" id="KW-0812">Transmembrane</keyword>
<gene>
    <name evidence="5" type="primary">LOC108710637</name>
</gene>
<reference evidence="5" key="1">
    <citation type="submission" date="2025-08" db="UniProtKB">
        <authorList>
            <consortium name="RefSeq"/>
        </authorList>
    </citation>
    <scope>IDENTIFICATION</scope>
    <source>
        <strain evidence="5">J_2021</strain>
        <tissue evidence="5">Erythrocytes</tissue>
    </source>
</reference>
<evidence type="ECO:0000313" key="4">
    <source>
        <dbReference type="Proteomes" id="UP000186698"/>
    </source>
</evidence>
<dbReference type="GO" id="GO:0006955">
    <property type="term" value="P:immune response"/>
    <property type="evidence" value="ECO:0000318"/>
    <property type="project" value="GO_Central"/>
</dbReference>
<dbReference type="Proteomes" id="UP000186698">
    <property type="component" value="Chromosome 3L"/>
</dbReference>
<evidence type="ECO:0000313" key="5">
    <source>
        <dbReference type="RefSeq" id="XP_018107237.1"/>
    </source>
</evidence>
<dbReference type="AlphaFoldDB" id="A0A8J0UPM4"/>
<name>A0A8J0UPM4_XENLA</name>
<proteinExistence type="predicted"/>
<keyword evidence="4" id="KW-1185">Reference proteome</keyword>
<dbReference type="GO" id="GO:0038187">
    <property type="term" value="F:pattern recognition receptor activity"/>
    <property type="evidence" value="ECO:0000318"/>
    <property type="project" value="GO_Central"/>
</dbReference>
<protein>
    <submittedName>
        <fullName evidence="5">Asialoglycoprotein receptor 1</fullName>
    </submittedName>
</protein>
<dbReference type="SUPFAM" id="SSF56436">
    <property type="entry name" value="C-type lectin-like"/>
    <property type="match status" value="1"/>
</dbReference>
<evidence type="ECO:0000256" key="2">
    <source>
        <dbReference type="SAM" id="Phobius"/>
    </source>
</evidence>
<dbReference type="Pfam" id="PF00059">
    <property type="entry name" value="Lectin_C"/>
    <property type="match status" value="1"/>
</dbReference>
<dbReference type="InterPro" id="IPR016186">
    <property type="entry name" value="C-type_lectin-like/link_sf"/>
</dbReference>
<dbReference type="InterPro" id="IPR033989">
    <property type="entry name" value="CD209-like_CTLD"/>
</dbReference>
<evidence type="ECO:0000256" key="1">
    <source>
        <dbReference type="ARBA" id="ARBA00022734"/>
    </source>
</evidence>
<keyword evidence="1" id="KW-0430">Lectin</keyword>
<feature type="transmembrane region" description="Helical" evidence="2">
    <location>
        <begin position="39"/>
        <end position="62"/>
    </location>
</feature>
<dbReference type="KEGG" id="xla:108710637"/>
<dbReference type="SMART" id="SM00034">
    <property type="entry name" value="CLECT"/>
    <property type="match status" value="1"/>
</dbReference>
<dbReference type="PROSITE" id="PS50041">
    <property type="entry name" value="C_TYPE_LECTIN_2"/>
    <property type="match status" value="1"/>
</dbReference>
<keyword evidence="2" id="KW-1133">Transmembrane helix</keyword>
<dbReference type="InterPro" id="IPR001304">
    <property type="entry name" value="C-type_lectin-like"/>
</dbReference>
<dbReference type="GO" id="GO:0030246">
    <property type="term" value="F:carbohydrate binding"/>
    <property type="evidence" value="ECO:0000318"/>
    <property type="project" value="GO_Central"/>
</dbReference>
<dbReference type="OrthoDB" id="6133475at2759"/>
<sequence length="210" mass="24441">MNIIALKDAETQEMETVYSNIMEKVPSSGRKKCSPTKLLFIQIGQIMALFLLLIIVSALLFIMDSRTSERMNNIVQSILQARQNEKSCCDTYWKEFDKSCYYFEVSQMNWIDARLFCKRINSDLVIVNSEEEQQYLQHITGGVFYWIGLQRLNNTWTWVDGSIIKESSGFWRENEPNNKGGKENCVALTFKGEWNDAPCVNREYQPICEI</sequence>
<dbReference type="RefSeq" id="XP_018107237.1">
    <property type="nucleotide sequence ID" value="XM_018251748.2"/>
</dbReference>
<keyword evidence="5" id="KW-0675">Receptor</keyword>
<accession>A0A8J0UPM4</accession>